<dbReference type="AlphaFoldDB" id="A0A450YQD1"/>
<evidence type="ECO:0000313" key="1">
    <source>
        <dbReference type="EMBL" id="VFK37960.1"/>
    </source>
</evidence>
<protein>
    <submittedName>
        <fullName evidence="2">Uncharacterized protein</fullName>
    </submittedName>
</protein>
<dbReference type="EMBL" id="CAADFW010000001">
    <property type="protein sequence ID" value="VFK51254.1"/>
    <property type="molecule type" value="Genomic_DNA"/>
</dbReference>
<proteinExistence type="predicted"/>
<evidence type="ECO:0000313" key="2">
    <source>
        <dbReference type="EMBL" id="VFK43750.1"/>
    </source>
</evidence>
<sequence length="86" mass="9310">MTLQEKILAHAETLSEDRQREVLAIIQSIAARGPRPEENVAPPRESASSRPVSVLDLALAHGIVGCVKDAPVDLSVNKDYMQGYGE</sequence>
<evidence type="ECO:0000313" key="3">
    <source>
        <dbReference type="EMBL" id="VFK51254.1"/>
    </source>
</evidence>
<organism evidence="2">
    <name type="scientific">Candidatus Kentrum sp. TC</name>
    <dbReference type="NCBI Taxonomy" id="2126339"/>
    <lineage>
        <taxon>Bacteria</taxon>
        <taxon>Pseudomonadati</taxon>
        <taxon>Pseudomonadota</taxon>
        <taxon>Gammaproteobacteria</taxon>
        <taxon>Candidatus Kentrum</taxon>
    </lineage>
</organism>
<gene>
    <name evidence="2" type="ORF">BECKTC1821D_GA0114238_101817</name>
    <name evidence="1" type="ORF">BECKTC1821E_GA0114239_1001167</name>
    <name evidence="3" type="ORF">BECKTC1821F_GA0114240_100115</name>
</gene>
<dbReference type="EMBL" id="CAADFT010000001">
    <property type="protein sequence ID" value="VFK37960.1"/>
    <property type="molecule type" value="Genomic_DNA"/>
</dbReference>
<reference evidence="2" key="1">
    <citation type="submission" date="2019-02" db="EMBL/GenBank/DDBJ databases">
        <authorList>
            <person name="Gruber-Vodicka R. H."/>
            <person name="Seah K. B. B."/>
        </authorList>
    </citation>
    <scope>NUCLEOTIDE SEQUENCE</scope>
    <source>
        <strain evidence="2">BECK_BZ123</strain>
        <strain evidence="1">BECK_BZ125</strain>
        <strain evidence="3">BECK_BZ126</strain>
    </source>
</reference>
<accession>A0A450YQD1</accession>
<dbReference type="EMBL" id="CAADFS010000018">
    <property type="protein sequence ID" value="VFK43750.1"/>
    <property type="molecule type" value="Genomic_DNA"/>
</dbReference>
<name>A0A450YQD1_9GAMM</name>